<feature type="compositionally biased region" description="Polar residues" evidence="2">
    <location>
        <begin position="532"/>
        <end position="543"/>
    </location>
</feature>
<reference evidence="3 4" key="1">
    <citation type="submission" date="2015-10" db="EMBL/GenBank/DDBJ databases">
        <title>Genome analyses suggest a sexual origin of heterokaryosis in a supposedly ancient asexual fungus.</title>
        <authorList>
            <person name="Ropars J."/>
            <person name="Sedzielewska K."/>
            <person name="Noel J."/>
            <person name="Charron P."/>
            <person name="Farinelli L."/>
            <person name="Marton T."/>
            <person name="Kruger M."/>
            <person name="Pelin A."/>
            <person name="Brachmann A."/>
            <person name="Corradi N."/>
        </authorList>
    </citation>
    <scope>NUCLEOTIDE SEQUENCE [LARGE SCALE GENOMIC DNA]</scope>
    <source>
        <strain evidence="3 4">A4</strain>
    </source>
</reference>
<evidence type="ECO:0000313" key="3">
    <source>
        <dbReference type="EMBL" id="PKY38043.1"/>
    </source>
</evidence>
<name>A0A2I1FUP9_9GLOM</name>
<dbReference type="VEuPathDB" id="FungiDB:RhiirA1_534307"/>
<proteinExistence type="predicted"/>
<feature type="region of interest" description="Disordered" evidence="2">
    <location>
        <begin position="518"/>
        <end position="567"/>
    </location>
</feature>
<feature type="region of interest" description="Disordered" evidence="2">
    <location>
        <begin position="1"/>
        <end position="36"/>
    </location>
</feature>
<evidence type="ECO:0000256" key="1">
    <source>
        <dbReference type="SAM" id="Coils"/>
    </source>
</evidence>
<keyword evidence="4" id="KW-1185">Reference proteome</keyword>
<evidence type="ECO:0000313" key="4">
    <source>
        <dbReference type="Proteomes" id="UP000234323"/>
    </source>
</evidence>
<feature type="coiled-coil region" evidence="1">
    <location>
        <begin position="98"/>
        <end position="226"/>
    </location>
</feature>
<evidence type="ECO:0000256" key="2">
    <source>
        <dbReference type="SAM" id="MobiDB-lite"/>
    </source>
</evidence>
<keyword evidence="1" id="KW-0175">Coiled coil</keyword>
<gene>
    <name evidence="3" type="ORF">RhiirA4_439103</name>
</gene>
<dbReference type="AlphaFoldDB" id="A0A2I1FUP9"/>
<protein>
    <submittedName>
        <fullName evidence="3">Uncharacterized protein</fullName>
    </submittedName>
</protein>
<comment type="caution">
    <text evidence="3">The sequence shown here is derived from an EMBL/GenBank/DDBJ whole genome shotgun (WGS) entry which is preliminary data.</text>
</comment>
<sequence>MSTDFTQSNEKVSNEYNEYDSAYLSGSETSGERLKTNANDTTENNVYSVMPLSTEMHYNPDSSDQVPYNEANTSYYNTYNSNQIQHNEDNTNNMRTQLTQPFDTIKKLEEEKENLQDEIRNLNKDKLMYEKRNKDLQLDYDNLREKHNGLTNKNQDPKIKLEELDQLQQSLKSKENQIQNLEKEKEKLETKNNNLVQRNVNLENQLEDLTKQNALLEDEASNYQSALGVATNFQLSDDDQNHGVKLNDTIAELNDNIKKYITNLKQDIVVNIEEVKKLLLLYKCSTKVTSQKKDRLIIQAVLHRHVIETIFSYALHYFGQTEKHEADIVRNETLLSELLAHTSKCRAGDDEITRVGPTKLRQQIYSILSNRGFANVIDNKGEHEHPFISSRKEELNKIMNQLRTIKDNGKKINSENLAATIIREVVKLFWFRLKVQEPVAEYFWIPNNTKVDQTIMKANQPENEDDDAEVDTYVDLCYFPQIGKDLDTKDPKTYTLANVITRNFQYDYQVLENIPQQSENQNQEQSTHNDKQTISLQKQNQEPSTHKQKSNSQKQDQEQNQKQKNGSLFGFFSVSRVVNKLKFNSAAQ</sequence>
<dbReference type="VEuPathDB" id="FungiDB:RhiirFUN_008416"/>
<accession>A0A2I1FUP9</accession>
<dbReference type="EMBL" id="LLXI01000017">
    <property type="protein sequence ID" value="PKY38043.1"/>
    <property type="molecule type" value="Genomic_DNA"/>
</dbReference>
<dbReference type="Gene3D" id="1.10.287.1490">
    <property type="match status" value="1"/>
</dbReference>
<organism evidence="3 4">
    <name type="scientific">Rhizophagus irregularis</name>
    <dbReference type="NCBI Taxonomy" id="588596"/>
    <lineage>
        <taxon>Eukaryota</taxon>
        <taxon>Fungi</taxon>
        <taxon>Fungi incertae sedis</taxon>
        <taxon>Mucoromycota</taxon>
        <taxon>Glomeromycotina</taxon>
        <taxon>Glomeromycetes</taxon>
        <taxon>Glomerales</taxon>
        <taxon>Glomeraceae</taxon>
        <taxon>Rhizophagus</taxon>
    </lineage>
</organism>
<dbReference type="VEuPathDB" id="FungiDB:FUN_008036"/>
<feature type="compositionally biased region" description="Polar residues" evidence="2">
    <location>
        <begin position="1"/>
        <end position="16"/>
    </location>
</feature>
<dbReference type="Proteomes" id="UP000234323">
    <property type="component" value="Unassembled WGS sequence"/>
</dbReference>